<protein>
    <submittedName>
        <fullName evidence="2">Uncharacterized protein</fullName>
    </submittedName>
</protein>
<proteinExistence type="predicted"/>
<dbReference type="AlphaFoldDB" id="A0AA39LLH6"/>
<evidence type="ECO:0000313" key="2">
    <source>
        <dbReference type="EMBL" id="KAK0401449.1"/>
    </source>
</evidence>
<comment type="caution">
    <text evidence="2">The sequence shown here is derived from an EMBL/GenBank/DDBJ whole genome shotgun (WGS) entry which is preliminary data.</text>
</comment>
<keyword evidence="3" id="KW-1185">Reference proteome</keyword>
<feature type="transmembrane region" description="Helical" evidence="1">
    <location>
        <begin position="189"/>
        <end position="213"/>
    </location>
</feature>
<keyword evidence="1" id="KW-0812">Transmembrane</keyword>
<accession>A0AA39LLH6</accession>
<dbReference type="EMBL" id="JAUCMV010000004">
    <property type="protein sequence ID" value="KAK0401449.1"/>
    <property type="molecule type" value="Genomic_DNA"/>
</dbReference>
<dbReference type="Proteomes" id="UP001175271">
    <property type="component" value="Unassembled WGS sequence"/>
</dbReference>
<organism evidence="2 3">
    <name type="scientific">Steinernema hermaphroditum</name>
    <dbReference type="NCBI Taxonomy" id="289476"/>
    <lineage>
        <taxon>Eukaryota</taxon>
        <taxon>Metazoa</taxon>
        <taxon>Ecdysozoa</taxon>
        <taxon>Nematoda</taxon>
        <taxon>Chromadorea</taxon>
        <taxon>Rhabditida</taxon>
        <taxon>Tylenchina</taxon>
        <taxon>Panagrolaimomorpha</taxon>
        <taxon>Strongyloidoidea</taxon>
        <taxon>Steinernematidae</taxon>
        <taxon>Steinernema</taxon>
    </lineage>
</organism>
<name>A0AA39LLH6_9BILA</name>
<feature type="transmembrane region" description="Helical" evidence="1">
    <location>
        <begin position="233"/>
        <end position="254"/>
    </location>
</feature>
<keyword evidence="1" id="KW-1133">Transmembrane helix</keyword>
<reference evidence="2" key="1">
    <citation type="submission" date="2023-06" db="EMBL/GenBank/DDBJ databases">
        <title>Genomic analysis of the entomopathogenic nematode Steinernema hermaphroditum.</title>
        <authorList>
            <person name="Schwarz E.M."/>
            <person name="Heppert J.K."/>
            <person name="Baniya A."/>
            <person name="Schwartz H.T."/>
            <person name="Tan C.-H."/>
            <person name="Antoshechkin I."/>
            <person name="Sternberg P.W."/>
            <person name="Goodrich-Blair H."/>
            <person name="Dillman A.R."/>
        </authorList>
    </citation>
    <scope>NUCLEOTIDE SEQUENCE</scope>
    <source>
        <strain evidence="2">PS9179</strain>
        <tissue evidence="2">Whole animal</tissue>
    </source>
</reference>
<evidence type="ECO:0000256" key="1">
    <source>
        <dbReference type="SAM" id="Phobius"/>
    </source>
</evidence>
<gene>
    <name evidence="2" type="ORF">QR680_015790</name>
</gene>
<feature type="transmembrane region" description="Helical" evidence="1">
    <location>
        <begin position="274"/>
        <end position="291"/>
    </location>
</feature>
<feature type="transmembrane region" description="Helical" evidence="1">
    <location>
        <begin position="311"/>
        <end position="329"/>
    </location>
</feature>
<evidence type="ECO:0000313" key="3">
    <source>
        <dbReference type="Proteomes" id="UP001175271"/>
    </source>
</evidence>
<sequence>MMYFYSWQWQLRTVLTFLTVLLSLLFSSASVFLRRRSKRFFVGSLGAQMIACIFYSIVNLISISVNISCWFSPALLKWSLAANNVFYELWDNATNYADVNEIYVDEKTDQDLRDRLAKVSHELWINGELDDWNMTPYTMSSRIFFGLSSELCADCERVVIVGTTFLAVDRMILMAKPVWYKMRNISRKLAIVNLAICGGHLIFISTVVVVNAVLYPEPSIWRMEIAIVYMYDIYPILPHIEIVLSIAFSIQFFIYARKKSNSVLPLQTRQTNQITLFQVLSIVVLVLFPYYANFALRTLTEVSSLASNYRAELFAVHVFLTSLFTFHKIRRNS</sequence>
<feature type="transmembrane region" description="Helical" evidence="1">
    <location>
        <begin position="45"/>
        <end position="71"/>
    </location>
</feature>
<keyword evidence="1" id="KW-0472">Membrane</keyword>
<dbReference type="SUPFAM" id="SSF81321">
    <property type="entry name" value="Family A G protein-coupled receptor-like"/>
    <property type="match status" value="1"/>
</dbReference>